<dbReference type="InterPro" id="IPR052336">
    <property type="entry name" value="MlaD_Phospholipid_Transporter"/>
</dbReference>
<evidence type="ECO:0000313" key="3">
    <source>
        <dbReference type="EMBL" id="TYQ02292.1"/>
    </source>
</evidence>
<dbReference type="PANTHER" id="PTHR33371:SF17">
    <property type="entry name" value="MCE-FAMILY PROTEIN MCE1B"/>
    <property type="match status" value="1"/>
</dbReference>
<protein>
    <submittedName>
        <fullName evidence="3">Phospholipid/cholesterol/gamma-HCH transport system substrate-binding protein</fullName>
    </submittedName>
</protein>
<evidence type="ECO:0000259" key="1">
    <source>
        <dbReference type="Pfam" id="PF02470"/>
    </source>
</evidence>
<organism evidence="3">
    <name type="scientific">Nocardia globerula</name>
    <dbReference type="NCBI Taxonomy" id="1818"/>
    <lineage>
        <taxon>Bacteria</taxon>
        <taxon>Bacillati</taxon>
        <taxon>Actinomycetota</taxon>
        <taxon>Actinomycetes</taxon>
        <taxon>Mycobacteriales</taxon>
        <taxon>Nocardiaceae</taxon>
        <taxon>Nocardia</taxon>
    </lineage>
</organism>
<reference evidence="3" key="1">
    <citation type="submission" date="2019-07" db="EMBL/GenBank/DDBJ databases">
        <title>Genomic Encyclopedia of Type Strains, Phase IV (KMG-IV): sequencing the most valuable type-strain genomes for metagenomic binning, comparative biology and taxonomic classification.</title>
        <authorList>
            <person name="Goeker M."/>
        </authorList>
    </citation>
    <scope>NUCLEOTIDE SEQUENCE</scope>
    <source>
        <strain evidence="3">DSM 44596</strain>
    </source>
</reference>
<feature type="domain" description="Mce/MlaD" evidence="1">
    <location>
        <begin position="36"/>
        <end position="109"/>
    </location>
</feature>
<dbReference type="PROSITE" id="PS51257">
    <property type="entry name" value="PROKAR_LIPOPROTEIN"/>
    <property type="match status" value="1"/>
</dbReference>
<dbReference type="Pfam" id="PF11887">
    <property type="entry name" value="Mce4_CUP1"/>
    <property type="match status" value="1"/>
</dbReference>
<dbReference type="Pfam" id="PF02470">
    <property type="entry name" value="MlaD"/>
    <property type="match status" value="1"/>
</dbReference>
<dbReference type="NCBIfam" id="TIGR00996">
    <property type="entry name" value="Mtu_fam_mce"/>
    <property type="match status" value="1"/>
</dbReference>
<gene>
    <name evidence="3" type="ORF">FNL38_106111</name>
</gene>
<dbReference type="GO" id="GO:0005576">
    <property type="term" value="C:extracellular region"/>
    <property type="evidence" value="ECO:0007669"/>
    <property type="project" value="TreeGrafter"/>
</dbReference>
<dbReference type="InterPro" id="IPR003399">
    <property type="entry name" value="Mce/MlaD"/>
</dbReference>
<dbReference type="EMBL" id="VNIQ01000006">
    <property type="protein sequence ID" value="TYQ02292.1"/>
    <property type="molecule type" value="Genomic_DNA"/>
</dbReference>
<sequence length="345" mass="36917">MSYRKPLIGIAVFLLISCGLTWTVFVTLQRGVQGETKSFTAVFTDVSGLRAGDDVRMAGVRVGRVDSVSLDGTLARVAFRIESDQALYGNTKAAITYQNIIGQRYLGLSLGEQGEPRVLVSGDEIPVENTEPSFDISILLNGFEPLFSVLDPQQIDNVTTAIVSALQGDSGSITTLVSETSTLAESFAGPDKILGDIIVNLDGIVHSLALQSTNVDTMITQARTIFEQLAARRGEMVDSLDSIALVADQVATLSSDVAPDLSEFLTREPGFAQHFLDNKDTFGYFGFNLPPMLKGLARASQDGSYINTYLCNLNVTLVPAISAVIPAIVAQSTPGGQITQSKICR</sequence>
<dbReference type="InterPro" id="IPR005693">
    <property type="entry name" value="Mce"/>
</dbReference>
<proteinExistence type="predicted"/>
<dbReference type="InterPro" id="IPR024516">
    <property type="entry name" value="Mce_C"/>
</dbReference>
<comment type="caution">
    <text evidence="3">The sequence shown here is derived from an EMBL/GenBank/DDBJ whole genome shotgun (WGS) entry which is preliminary data.</text>
</comment>
<name>A0A652YKZ3_NOCGL</name>
<feature type="domain" description="Mammalian cell entry C-terminal" evidence="2">
    <location>
        <begin position="116"/>
        <end position="265"/>
    </location>
</feature>
<dbReference type="GO" id="GO:0051701">
    <property type="term" value="P:biological process involved in interaction with host"/>
    <property type="evidence" value="ECO:0007669"/>
    <property type="project" value="TreeGrafter"/>
</dbReference>
<accession>A0A652YKZ3</accession>
<dbReference type="PANTHER" id="PTHR33371">
    <property type="entry name" value="INTERMEMBRANE PHOSPHOLIPID TRANSPORT SYSTEM BINDING PROTEIN MLAD-RELATED"/>
    <property type="match status" value="1"/>
</dbReference>
<evidence type="ECO:0000259" key="2">
    <source>
        <dbReference type="Pfam" id="PF11887"/>
    </source>
</evidence>
<dbReference type="AlphaFoldDB" id="A0A652YKZ3"/>